<dbReference type="PROSITE" id="PS50048">
    <property type="entry name" value="ZN2_CY6_FUNGAL_2"/>
    <property type="match status" value="1"/>
</dbReference>
<dbReference type="InterPro" id="IPR001138">
    <property type="entry name" value="Zn2Cys6_DnaBD"/>
</dbReference>
<keyword evidence="3" id="KW-0862">Zinc</keyword>
<dbReference type="Pfam" id="PF00172">
    <property type="entry name" value="Zn_clus"/>
    <property type="match status" value="1"/>
</dbReference>
<dbReference type="CDD" id="cd00067">
    <property type="entry name" value="GAL4"/>
    <property type="match status" value="1"/>
</dbReference>
<dbReference type="OrthoDB" id="5600212at2759"/>
<keyword evidence="2" id="KW-0479">Metal-binding</keyword>
<dbReference type="OMA" id="GLNRWEY"/>
<dbReference type="AlphaFoldDB" id="A0A1Q3A7J9"/>
<evidence type="ECO:0000256" key="2">
    <source>
        <dbReference type="ARBA" id="ARBA00022723"/>
    </source>
</evidence>
<evidence type="ECO:0000256" key="5">
    <source>
        <dbReference type="ARBA" id="ARBA00023242"/>
    </source>
</evidence>
<feature type="domain" description="Zn(2)-C6 fungal-type" evidence="6">
    <location>
        <begin position="12"/>
        <end position="41"/>
    </location>
</feature>
<dbReference type="CDD" id="cd12148">
    <property type="entry name" value="fungal_TF_MHR"/>
    <property type="match status" value="1"/>
</dbReference>
<dbReference type="SMART" id="SM00066">
    <property type="entry name" value="GAL4"/>
    <property type="match status" value="1"/>
</dbReference>
<dbReference type="SUPFAM" id="SSF57701">
    <property type="entry name" value="Zn2/Cys6 DNA-binding domain"/>
    <property type="match status" value="1"/>
</dbReference>
<dbReference type="InterPro" id="IPR050987">
    <property type="entry name" value="AtrR-like"/>
</dbReference>
<dbReference type="SMART" id="SM00906">
    <property type="entry name" value="Fungal_trans"/>
    <property type="match status" value="1"/>
</dbReference>
<dbReference type="PROSITE" id="PS00463">
    <property type="entry name" value="ZN2_CY6_FUNGAL_1"/>
    <property type="match status" value="1"/>
</dbReference>
<dbReference type="EMBL" id="BDGX01000030">
    <property type="protein sequence ID" value="GAV51530.1"/>
    <property type="molecule type" value="Genomic_DNA"/>
</dbReference>
<dbReference type="InterPro" id="IPR036864">
    <property type="entry name" value="Zn2-C6_fun-type_DNA-bd_sf"/>
</dbReference>
<name>A0A1Q3A7J9_ZYGRO</name>
<reference evidence="7 8" key="1">
    <citation type="submission" date="2016-08" db="EMBL/GenBank/DDBJ databases">
        <title>Draft genome sequence of allopolyploid Zygosaccharomyces rouxii.</title>
        <authorList>
            <person name="Watanabe J."/>
            <person name="Uehara K."/>
            <person name="Mogi Y."/>
            <person name="Tsukioka Y."/>
        </authorList>
    </citation>
    <scope>NUCLEOTIDE SEQUENCE [LARGE SCALE GENOMIC DNA]</scope>
    <source>
        <strain evidence="7 8">NBRC 110957</strain>
    </source>
</reference>
<gene>
    <name evidence="7" type="ORF">ZYGR_0AD07130</name>
</gene>
<evidence type="ECO:0000256" key="1">
    <source>
        <dbReference type="ARBA" id="ARBA00004123"/>
    </source>
</evidence>
<keyword evidence="5" id="KW-0539">Nucleus</keyword>
<dbReference type="GO" id="GO:0008270">
    <property type="term" value="F:zinc ion binding"/>
    <property type="evidence" value="ECO:0007669"/>
    <property type="project" value="InterPro"/>
</dbReference>
<organism evidence="7 8">
    <name type="scientific">Zygosaccharomyces rouxii</name>
    <dbReference type="NCBI Taxonomy" id="4956"/>
    <lineage>
        <taxon>Eukaryota</taxon>
        <taxon>Fungi</taxon>
        <taxon>Dikarya</taxon>
        <taxon>Ascomycota</taxon>
        <taxon>Saccharomycotina</taxon>
        <taxon>Saccharomycetes</taxon>
        <taxon>Saccharomycetales</taxon>
        <taxon>Saccharomycetaceae</taxon>
        <taxon>Zygosaccharomyces</taxon>
    </lineage>
</organism>
<accession>A0A1Q3A7J9</accession>
<evidence type="ECO:0000313" key="7">
    <source>
        <dbReference type="EMBL" id="GAV51530.1"/>
    </source>
</evidence>
<sequence length="724" mass="84095">METKHKAKVKRACQICRRRKIRCDGYLPCSSCVSLKKECNYHDSAGIKKPPLNSKKIQMYRELDSILDAFSKLKSSHPLNTEIMSSGLLQMEGILNGYRKQLDLLPDLQTLSSYGENESFERHLFDSENLKLGKTDKREVSPYFGLYNPACLESVDCFAWILKKLDLKRNDSKYVIFFFLKYLDLAVKSYEKLLVLSSSPSEWLSSRLKISENPPKQVYLVIEGLLKELPFELDLSARPFELVCNFLTKMRRFNSDAPKELVSLKKRLIQEELILTTGYLSFMPTIFSEMHDIGMVSNILSFLEATHWQMLPQSIGRFVAEVVRRCLDLGLSRWEYYCTLNEHQAEHRRKIWWKCFWWDRWYSLISGKPFLIDENCVLCLFPRCIAELGARNSMSPRELLDLFQPDEENLFFYIILSKIITKVFGGIAYNQKYTGSLQHSETLLHDLLEDCGTIITLFDILGEKFHLFSKKTTDYEHLSLKFAYNYTQVACISTIENVFRRLEKGPYLPIVQRNSTICQQMLLHVVQIDAPNLMYLFAGPITNFLVILKFNLSEQKAELYDLTILCRVAKLFEELDEGTDEAYFYVNSFKVMSFRAYITVRICLDYHMCDSKVSKSELIGAISTFDLEASQMCIRLLDKNSGLFDPLLKNSDMSNFHFSLLGHFKKEIGPNFSENIQNILEEDSRIFFDQFNLFQSIQEMPMTGSDELDALLNCDLSLDNLKDI</sequence>
<evidence type="ECO:0000313" key="8">
    <source>
        <dbReference type="Proteomes" id="UP000187013"/>
    </source>
</evidence>
<proteinExistence type="predicted"/>
<dbReference type="eggNOG" id="ENOG502RYRF">
    <property type="taxonomic scope" value="Eukaryota"/>
</dbReference>
<evidence type="ECO:0000259" key="6">
    <source>
        <dbReference type="PROSITE" id="PS50048"/>
    </source>
</evidence>
<dbReference type="GO" id="GO:0000981">
    <property type="term" value="F:DNA-binding transcription factor activity, RNA polymerase II-specific"/>
    <property type="evidence" value="ECO:0007669"/>
    <property type="project" value="InterPro"/>
</dbReference>
<evidence type="ECO:0000256" key="3">
    <source>
        <dbReference type="ARBA" id="ARBA00022833"/>
    </source>
</evidence>
<evidence type="ECO:0000256" key="4">
    <source>
        <dbReference type="ARBA" id="ARBA00023125"/>
    </source>
</evidence>
<dbReference type="Gene3D" id="4.10.240.10">
    <property type="entry name" value="Zn(2)-C6 fungal-type DNA-binding domain"/>
    <property type="match status" value="1"/>
</dbReference>
<keyword evidence="4" id="KW-0238">DNA-binding</keyword>
<dbReference type="GO" id="GO:0005634">
    <property type="term" value="C:nucleus"/>
    <property type="evidence" value="ECO:0007669"/>
    <property type="project" value="UniProtKB-SubCell"/>
</dbReference>
<comment type="caution">
    <text evidence="7">The sequence shown here is derived from an EMBL/GenBank/DDBJ whole genome shotgun (WGS) entry which is preliminary data.</text>
</comment>
<comment type="subcellular location">
    <subcellularLocation>
        <location evidence="1">Nucleus</location>
    </subcellularLocation>
</comment>
<dbReference type="GO" id="GO:0045944">
    <property type="term" value="P:positive regulation of transcription by RNA polymerase II"/>
    <property type="evidence" value="ECO:0007669"/>
    <property type="project" value="UniProtKB-ARBA"/>
</dbReference>
<dbReference type="GO" id="GO:0003677">
    <property type="term" value="F:DNA binding"/>
    <property type="evidence" value="ECO:0007669"/>
    <property type="project" value="UniProtKB-KW"/>
</dbReference>
<dbReference type="Pfam" id="PF04082">
    <property type="entry name" value="Fungal_trans"/>
    <property type="match status" value="1"/>
</dbReference>
<protein>
    <recommendedName>
        <fullName evidence="6">Zn(2)-C6 fungal-type domain-containing protein</fullName>
    </recommendedName>
</protein>
<dbReference type="Proteomes" id="UP000187013">
    <property type="component" value="Unassembled WGS sequence"/>
</dbReference>
<dbReference type="InterPro" id="IPR007219">
    <property type="entry name" value="XnlR_reg_dom"/>
</dbReference>
<dbReference type="PANTHER" id="PTHR46910">
    <property type="entry name" value="TRANSCRIPTION FACTOR PDR1"/>
    <property type="match status" value="1"/>
</dbReference>
<dbReference type="PANTHER" id="PTHR46910:SF3">
    <property type="entry name" value="HALOTOLERANCE PROTEIN 9-RELATED"/>
    <property type="match status" value="1"/>
</dbReference>
<dbReference type="GO" id="GO:0006351">
    <property type="term" value="P:DNA-templated transcription"/>
    <property type="evidence" value="ECO:0007669"/>
    <property type="project" value="InterPro"/>
</dbReference>